<proteinExistence type="predicted"/>
<dbReference type="InterPro" id="IPR003347">
    <property type="entry name" value="JmjC_dom"/>
</dbReference>
<keyword evidence="3" id="KW-0489">Methyltransferase</keyword>
<dbReference type="SMART" id="SM00558">
    <property type="entry name" value="JmjC"/>
    <property type="match status" value="1"/>
</dbReference>
<dbReference type="Gene3D" id="2.60.120.650">
    <property type="entry name" value="Cupin"/>
    <property type="match status" value="1"/>
</dbReference>
<name>A0A086T833_HAPC1</name>
<dbReference type="HOGENOM" id="CLU_028300_1_0_1"/>
<dbReference type="AlphaFoldDB" id="A0A086T833"/>
<accession>A0A086T833</accession>
<reference evidence="4" key="1">
    <citation type="journal article" date="2014" name="Genome Announc.">
        <title>Genome sequence and annotation of Acremonium chrysogenum, producer of the beta-lactam antibiotic cephalosporin C.</title>
        <authorList>
            <person name="Terfehr D."/>
            <person name="Dahlmann T.A."/>
            <person name="Specht T."/>
            <person name="Zadra I."/>
            <person name="Kuernsteiner H."/>
            <person name="Kueck U."/>
        </authorList>
    </citation>
    <scope>NUCLEOTIDE SEQUENCE [LARGE SCALE GENOMIC DNA]</scope>
    <source>
        <strain evidence="4">ATCC 11550 / CBS 779.69 / DSM 880 / IAM 14645 / JCM 23072 / IMI 49137</strain>
    </source>
</reference>
<dbReference type="EMBL" id="JPKY01000031">
    <property type="protein sequence ID" value="KFH45515.1"/>
    <property type="molecule type" value="Genomic_DNA"/>
</dbReference>
<dbReference type="PANTHER" id="PTHR10694">
    <property type="entry name" value="LYSINE-SPECIFIC DEMETHYLASE"/>
    <property type="match status" value="1"/>
</dbReference>
<dbReference type="OrthoDB" id="1678912at2759"/>
<dbReference type="GO" id="GO:0005634">
    <property type="term" value="C:nucleus"/>
    <property type="evidence" value="ECO:0007669"/>
    <property type="project" value="TreeGrafter"/>
</dbReference>
<feature type="region of interest" description="Disordered" evidence="1">
    <location>
        <begin position="403"/>
        <end position="449"/>
    </location>
</feature>
<dbReference type="GO" id="GO:0032259">
    <property type="term" value="P:methylation"/>
    <property type="evidence" value="ECO:0007669"/>
    <property type="project" value="UniProtKB-KW"/>
</dbReference>
<dbReference type="GO" id="GO:0032454">
    <property type="term" value="F:histone H3K9 demethylase activity"/>
    <property type="evidence" value="ECO:0007669"/>
    <property type="project" value="TreeGrafter"/>
</dbReference>
<comment type="caution">
    <text evidence="3">The sequence shown here is derived from an EMBL/GenBank/DDBJ whole genome shotgun (WGS) entry which is preliminary data.</text>
</comment>
<evidence type="ECO:0000259" key="2">
    <source>
        <dbReference type="PROSITE" id="PS51184"/>
    </source>
</evidence>
<gene>
    <name evidence="3" type="ORF">ACRE_036650</name>
</gene>
<dbReference type="GO" id="GO:0010468">
    <property type="term" value="P:regulation of gene expression"/>
    <property type="evidence" value="ECO:0007669"/>
    <property type="project" value="TreeGrafter"/>
</dbReference>
<evidence type="ECO:0000256" key="1">
    <source>
        <dbReference type="SAM" id="MobiDB-lite"/>
    </source>
</evidence>
<dbReference type="Pfam" id="PF02373">
    <property type="entry name" value="JmjC"/>
    <property type="match status" value="1"/>
</dbReference>
<feature type="domain" description="JmjC" evidence="2">
    <location>
        <begin position="205"/>
        <end position="373"/>
    </location>
</feature>
<protein>
    <submittedName>
        <fullName evidence="3">Lysine-specific demethylase 4D-like protein</fullName>
    </submittedName>
</protein>
<dbReference type="GO" id="GO:0051864">
    <property type="term" value="F:histone H3K36 demethylase activity"/>
    <property type="evidence" value="ECO:0007669"/>
    <property type="project" value="TreeGrafter"/>
</dbReference>
<dbReference type="GO" id="GO:0000785">
    <property type="term" value="C:chromatin"/>
    <property type="evidence" value="ECO:0007669"/>
    <property type="project" value="TreeGrafter"/>
</dbReference>
<dbReference type="Proteomes" id="UP000029964">
    <property type="component" value="Unassembled WGS sequence"/>
</dbReference>
<dbReference type="STRING" id="857340.A0A086T833"/>
<organism evidence="3 4">
    <name type="scientific">Hapsidospora chrysogenum (strain ATCC 11550 / CBS 779.69 / DSM 880 / IAM 14645 / JCM 23072 / IMI 49137)</name>
    <name type="common">Acremonium chrysogenum</name>
    <dbReference type="NCBI Taxonomy" id="857340"/>
    <lineage>
        <taxon>Eukaryota</taxon>
        <taxon>Fungi</taxon>
        <taxon>Dikarya</taxon>
        <taxon>Ascomycota</taxon>
        <taxon>Pezizomycotina</taxon>
        <taxon>Sordariomycetes</taxon>
        <taxon>Hypocreomycetidae</taxon>
        <taxon>Hypocreales</taxon>
        <taxon>Bionectriaceae</taxon>
        <taxon>Hapsidospora</taxon>
    </lineage>
</organism>
<keyword evidence="4" id="KW-1185">Reference proteome</keyword>
<evidence type="ECO:0000313" key="4">
    <source>
        <dbReference type="Proteomes" id="UP000029964"/>
    </source>
</evidence>
<dbReference type="PROSITE" id="PS51184">
    <property type="entry name" value="JMJC"/>
    <property type="match status" value="1"/>
</dbReference>
<evidence type="ECO:0000313" key="3">
    <source>
        <dbReference type="EMBL" id="KFH45515.1"/>
    </source>
</evidence>
<keyword evidence="3" id="KW-0808">Transferase</keyword>
<dbReference type="SUPFAM" id="SSF51197">
    <property type="entry name" value="Clavaminate synthase-like"/>
    <property type="match status" value="1"/>
</dbReference>
<dbReference type="PANTHER" id="PTHR10694:SF7">
    <property type="entry name" value="[HISTONE H3]-TRIMETHYL-L-LYSINE(9) DEMETHYLASE"/>
    <property type="match status" value="1"/>
</dbReference>
<dbReference type="GO" id="GO:0008168">
    <property type="term" value="F:methyltransferase activity"/>
    <property type="evidence" value="ECO:0007669"/>
    <property type="project" value="UniProtKB-KW"/>
</dbReference>
<feature type="compositionally biased region" description="Basic and acidic residues" evidence="1">
    <location>
        <begin position="434"/>
        <end position="443"/>
    </location>
</feature>
<sequence length="449" mass="50145">MAVPAFSSQAPPCDHADPPAADMCRVTEAEMSIEDRMVGEGVTLSAPQPQTSTAAAPSHPEYIISTRDHHVEYDRDQHSSGVLRLKPTPEQWGDFPTILATARALGAEKDGCFKVVLPDGMLGPLPEKPAQRVAANAYRTHQMKRTRIWQVATIPTEGYFPASSDKAGPQFTDDPQRALERLRTLFNKNKNRQMRDVRYRVDVPAWTEEQRRAAGVPAKSPLHPLKGDKLDRTRAIIPGIHTPYVYESGPAFGATFQIHAEDFRLSSLNHLYKGRKIWIVIPSAAVGLAEEKLERRGKCSQFMRHRAEFVFPAKLDRLSIPYRTIDQRPGETIVILPDAYHEGFSTGHTLAEAKNYAEESWSAESYQPCDSSCNLPTAIPAAHMELVEPGEERIDLCAIHEEEIAPQRKRKRDEEKEEDEGGKEGLSATEVDEREAQRPKLSAEVDTVA</sequence>